<feature type="transmembrane region" description="Helical" evidence="1">
    <location>
        <begin position="12"/>
        <end position="34"/>
    </location>
</feature>
<dbReference type="OrthoDB" id="3346251at2759"/>
<keyword evidence="1" id="KW-0812">Transmembrane</keyword>
<keyword evidence="4" id="KW-1185">Reference proteome</keyword>
<keyword evidence="1" id="KW-1133">Transmembrane helix</keyword>
<accession>A0A0D7BKB2</accession>
<feature type="transmembrane region" description="Helical" evidence="1">
    <location>
        <begin position="159"/>
        <end position="177"/>
    </location>
</feature>
<dbReference type="Pfam" id="PF20151">
    <property type="entry name" value="DUF6533"/>
    <property type="match status" value="1"/>
</dbReference>
<name>A0A0D7BKB2_9AGAR</name>
<feature type="transmembrane region" description="Helical" evidence="1">
    <location>
        <begin position="80"/>
        <end position="101"/>
    </location>
</feature>
<dbReference type="STRING" id="1314674.A0A0D7BKB2"/>
<evidence type="ECO:0000256" key="1">
    <source>
        <dbReference type="SAM" id="Phobius"/>
    </source>
</evidence>
<organism evidence="3 4">
    <name type="scientific">Cylindrobasidium torrendii FP15055 ss-10</name>
    <dbReference type="NCBI Taxonomy" id="1314674"/>
    <lineage>
        <taxon>Eukaryota</taxon>
        <taxon>Fungi</taxon>
        <taxon>Dikarya</taxon>
        <taxon>Basidiomycota</taxon>
        <taxon>Agaricomycotina</taxon>
        <taxon>Agaricomycetes</taxon>
        <taxon>Agaricomycetidae</taxon>
        <taxon>Agaricales</taxon>
        <taxon>Marasmiineae</taxon>
        <taxon>Physalacriaceae</taxon>
        <taxon>Cylindrobasidium</taxon>
    </lineage>
</organism>
<dbReference type="InterPro" id="IPR045340">
    <property type="entry name" value="DUF6533"/>
</dbReference>
<proteinExistence type="predicted"/>
<evidence type="ECO:0000313" key="3">
    <source>
        <dbReference type="EMBL" id="KIY70554.1"/>
    </source>
</evidence>
<evidence type="ECO:0000259" key="2">
    <source>
        <dbReference type="Pfam" id="PF20151"/>
    </source>
</evidence>
<protein>
    <recommendedName>
        <fullName evidence="2">DUF6533 domain-containing protein</fullName>
    </recommendedName>
</protein>
<dbReference type="Proteomes" id="UP000054007">
    <property type="component" value="Unassembled WGS sequence"/>
</dbReference>
<feature type="transmembrane region" description="Helical" evidence="1">
    <location>
        <begin position="228"/>
        <end position="248"/>
    </location>
</feature>
<evidence type="ECO:0000313" key="4">
    <source>
        <dbReference type="Proteomes" id="UP000054007"/>
    </source>
</evidence>
<sequence>MTPWNDATKYMRIVAMSFFVYDWACTLPAEVRLYRKQRWSRPSTACVLLLLTRYLGLAALVLNIYGFFSHQFTKEVCAQYYRVMPVVQVAASWASHAVFVVRTIAICNKDRTTTIVIVIFAIIVALLELFAQMYSFRRFKAGSSGNCLIQYSDDVNVSWLYYLVSSLFDIVVVYFTYRGLAVNFDARKTDQSAFSDVLWNSSILYFVTTTIINLLNLAFYAYYQNSNATVLGAVGIAFTSMMSARVILNLHDYVHRPASFQLSNFKSSGATSMGPVSPVSPHHPSFAKGGVIRDLEMQYPIRRPGTQPAPWESHWERDTVTKDVRI</sequence>
<feature type="domain" description="DUF6533" evidence="2">
    <location>
        <begin position="10"/>
        <end position="58"/>
    </location>
</feature>
<reference evidence="3 4" key="1">
    <citation type="journal article" date="2015" name="Fungal Genet. Biol.">
        <title>Evolution of novel wood decay mechanisms in Agaricales revealed by the genome sequences of Fistulina hepatica and Cylindrobasidium torrendii.</title>
        <authorList>
            <person name="Floudas D."/>
            <person name="Held B.W."/>
            <person name="Riley R."/>
            <person name="Nagy L.G."/>
            <person name="Koehler G."/>
            <person name="Ransdell A.S."/>
            <person name="Younus H."/>
            <person name="Chow J."/>
            <person name="Chiniquy J."/>
            <person name="Lipzen A."/>
            <person name="Tritt A."/>
            <person name="Sun H."/>
            <person name="Haridas S."/>
            <person name="LaButti K."/>
            <person name="Ohm R.A."/>
            <person name="Kues U."/>
            <person name="Blanchette R.A."/>
            <person name="Grigoriev I.V."/>
            <person name="Minto R.E."/>
            <person name="Hibbett D.S."/>
        </authorList>
    </citation>
    <scope>NUCLEOTIDE SEQUENCE [LARGE SCALE GENOMIC DNA]</scope>
    <source>
        <strain evidence="3 4">FP15055 ss-10</strain>
    </source>
</reference>
<dbReference type="EMBL" id="KN880466">
    <property type="protein sequence ID" value="KIY70554.1"/>
    <property type="molecule type" value="Genomic_DNA"/>
</dbReference>
<feature type="transmembrane region" description="Helical" evidence="1">
    <location>
        <begin position="197"/>
        <end position="222"/>
    </location>
</feature>
<dbReference type="AlphaFoldDB" id="A0A0D7BKB2"/>
<gene>
    <name evidence="3" type="ORF">CYLTODRAFT_435640</name>
</gene>
<feature type="transmembrane region" description="Helical" evidence="1">
    <location>
        <begin position="113"/>
        <end position="134"/>
    </location>
</feature>
<keyword evidence="1" id="KW-0472">Membrane</keyword>
<feature type="transmembrane region" description="Helical" evidence="1">
    <location>
        <begin position="46"/>
        <end position="68"/>
    </location>
</feature>